<dbReference type="GO" id="GO:0006355">
    <property type="term" value="P:regulation of DNA-templated transcription"/>
    <property type="evidence" value="ECO:0007669"/>
    <property type="project" value="TreeGrafter"/>
</dbReference>
<gene>
    <name evidence="3" type="ORF">scyTo_0023070</name>
</gene>
<dbReference type="InterPro" id="IPR006020">
    <property type="entry name" value="PTB/PI_dom"/>
</dbReference>
<keyword evidence="4" id="KW-1185">Reference proteome</keyword>
<dbReference type="GO" id="GO:0001540">
    <property type="term" value="F:amyloid-beta binding"/>
    <property type="evidence" value="ECO:0007669"/>
    <property type="project" value="InterPro"/>
</dbReference>
<name>A0A401QA66_SCYTO</name>
<dbReference type="PROSITE" id="PS01179">
    <property type="entry name" value="PID"/>
    <property type="match status" value="1"/>
</dbReference>
<evidence type="ECO:0000256" key="1">
    <source>
        <dbReference type="ARBA" id="ARBA00022737"/>
    </source>
</evidence>
<dbReference type="Pfam" id="PF00640">
    <property type="entry name" value="PID"/>
    <property type="match status" value="1"/>
</dbReference>
<dbReference type="Gene3D" id="2.30.29.30">
    <property type="entry name" value="Pleckstrin-homology domain (PH domain)/Phosphotyrosine-binding domain (PTB)"/>
    <property type="match status" value="1"/>
</dbReference>
<feature type="non-terminal residue" evidence="3">
    <location>
        <position position="1"/>
    </location>
</feature>
<sequence length="57" mass="6208">DFAYVASDKDTCMLKCHVFHCNSPAKAIATALHQMCSQIMAERAMTSDSPNAVGMEE</sequence>
<dbReference type="GO" id="GO:0005634">
    <property type="term" value="C:nucleus"/>
    <property type="evidence" value="ECO:0007669"/>
    <property type="project" value="TreeGrafter"/>
</dbReference>
<feature type="domain" description="PID" evidence="2">
    <location>
        <begin position="2"/>
        <end position="43"/>
    </location>
</feature>
<evidence type="ECO:0000313" key="4">
    <source>
        <dbReference type="Proteomes" id="UP000288216"/>
    </source>
</evidence>
<dbReference type="PANTHER" id="PTHR14058:SF10">
    <property type="entry name" value="AMYLOID-BETA A4 PRECURSOR PROTEIN-BINDING FAMILY B MEMBER 3"/>
    <property type="match status" value="1"/>
</dbReference>
<dbReference type="STRING" id="75743.A0A401QA66"/>
<evidence type="ECO:0000259" key="2">
    <source>
        <dbReference type="PROSITE" id="PS01179"/>
    </source>
</evidence>
<dbReference type="Proteomes" id="UP000288216">
    <property type="component" value="Unassembled WGS sequence"/>
</dbReference>
<evidence type="ECO:0000313" key="3">
    <source>
        <dbReference type="EMBL" id="GCB82279.1"/>
    </source>
</evidence>
<dbReference type="InterPro" id="IPR011993">
    <property type="entry name" value="PH-like_dom_sf"/>
</dbReference>
<dbReference type="AlphaFoldDB" id="A0A401QA66"/>
<proteinExistence type="predicted"/>
<reference evidence="3 4" key="1">
    <citation type="journal article" date="2018" name="Nat. Ecol. Evol.">
        <title>Shark genomes provide insights into elasmobranch evolution and the origin of vertebrates.</title>
        <authorList>
            <person name="Hara Y"/>
            <person name="Yamaguchi K"/>
            <person name="Onimaru K"/>
            <person name="Kadota M"/>
            <person name="Koyanagi M"/>
            <person name="Keeley SD"/>
            <person name="Tatsumi K"/>
            <person name="Tanaka K"/>
            <person name="Motone F"/>
            <person name="Kageyama Y"/>
            <person name="Nozu R"/>
            <person name="Adachi N"/>
            <person name="Nishimura O"/>
            <person name="Nakagawa R"/>
            <person name="Tanegashima C"/>
            <person name="Kiyatake I"/>
            <person name="Matsumoto R"/>
            <person name="Murakumo K"/>
            <person name="Nishida K"/>
            <person name="Terakita A"/>
            <person name="Kuratani S"/>
            <person name="Sato K"/>
            <person name="Hyodo S Kuraku.S."/>
        </authorList>
    </citation>
    <scope>NUCLEOTIDE SEQUENCE [LARGE SCALE GENOMIC DNA]</scope>
</reference>
<accession>A0A401QA66</accession>
<dbReference type="EMBL" id="BFAA01025964">
    <property type="protein sequence ID" value="GCB82279.1"/>
    <property type="molecule type" value="Genomic_DNA"/>
</dbReference>
<keyword evidence="1" id="KW-0677">Repeat</keyword>
<dbReference type="InterPro" id="IPR039576">
    <property type="entry name" value="APBB1/2/3"/>
</dbReference>
<comment type="caution">
    <text evidence="3">The sequence shown here is derived from an EMBL/GenBank/DDBJ whole genome shotgun (WGS) entry which is preliminary data.</text>
</comment>
<dbReference type="GO" id="GO:0005737">
    <property type="term" value="C:cytoplasm"/>
    <property type="evidence" value="ECO:0007669"/>
    <property type="project" value="TreeGrafter"/>
</dbReference>
<feature type="non-terminal residue" evidence="3">
    <location>
        <position position="57"/>
    </location>
</feature>
<protein>
    <recommendedName>
        <fullName evidence="2">PID domain-containing protein</fullName>
    </recommendedName>
</protein>
<dbReference type="OrthoDB" id="5969782at2759"/>
<dbReference type="SUPFAM" id="SSF50729">
    <property type="entry name" value="PH domain-like"/>
    <property type="match status" value="1"/>
</dbReference>
<organism evidence="3 4">
    <name type="scientific">Scyliorhinus torazame</name>
    <name type="common">Cloudy catshark</name>
    <name type="synonym">Catulus torazame</name>
    <dbReference type="NCBI Taxonomy" id="75743"/>
    <lineage>
        <taxon>Eukaryota</taxon>
        <taxon>Metazoa</taxon>
        <taxon>Chordata</taxon>
        <taxon>Craniata</taxon>
        <taxon>Vertebrata</taxon>
        <taxon>Chondrichthyes</taxon>
        <taxon>Elasmobranchii</taxon>
        <taxon>Galeomorphii</taxon>
        <taxon>Galeoidea</taxon>
        <taxon>Carcharhiniformes</taxon>
        <taxon>Scyliorhinidae</taxon>
        <taxon>Scyliorhinus</taxon>
    </lineage>
</organism>
<dbReference type="PANTHER" id="PTHR14058">
    <property type="entry name" value="AMYLOID BETA A4 PRECURSOR PROTEIN-BINDING FAMILY B"/>
    <property type="match status" value="1"/>
</dbReference>